<reference evidence="1" key="1">
    <citation type="journal article" date="2014" name="Front. Microbiol.">
        <title>High frequency of phylogenetically diverse reductive dehalogenase-homologous genes in deep subseafloor sedimentary metagenomes.</title>
        <authorList>
            <person name="Kawai M."/>
            <person name="Futagami T."/>
            <person name="Toyoda A."/>
            <person name="Takaki Y."/>
            <person name="Nishi S."/>
            <person name="Hori S."/>
            <person name="Arai W."/>
            <person name="Tsubouchi T."/>
            <person name="Morono Y."/>
            <person name="Uchiyama I."/>
            <person name="Ito T."/>
            <person name="Fujiyama A."/>
            <person name="Inagaki F."/>
            <person name="Takami H."/>
        </authorList>
    </citation>
    <scope>NUCLEOTIDE SEQUENCE</scope>
    <source>
        <strain evidence="1">Expedition CK06-06</strain>
    </source>
</reference>
<organism evidence="1">
    <name type="scientific">marine sediment metagenome</name>
    <dbReference type="NCBI Taxonomy" id="412755"/>
    <lineage>
        <taxon>unclassified sequences</taxon>
        <taxon>metagenomes</taxon>
        <taxon>ecological metagenomes</taxon>
    </lineage>
</organism>
<dbReference type="EMBL" id="BARW01028540">
    <property type="protein sequence ID" value="GAJ13993.1"/>
    <property type="molecule type" value="Genomic_DNA"/>
</dbReference>
<sequence length="141" mass="15944">MTTEKGHCKHGEFILREGCPQCMAERRQQGEPANTHRPYRLADGATIPSVTTILSILDKPGLPHWAWELGRQGLDYREIRDAAGRVGTIAHYLIACHLKGETPDYPPLSYLPEEADKVEKCFARYLAWENQNAISPVMIEE</sequence>
<gene>
    <name evidence="1" type="ORF">S12H4_46057</name>
</gene>
<evidence type="ECO:0000313" key="1">
    <source>
        <dbReference type="EMBL" id="GAJ13993.1"/>
    </source>
</evidence>
<dbReference type="AlphaFoldDB" id="X1U8Z0"/>
<protein>
    <submittedName>
        <fullName evidence="1">Uncharacterized protein</fullName>
    </submittedName>
</protein>
<comment type="caution">
    <text evidence="1">The sequence shown here is derived from an EMBL/GenBank/DDBJ whole genome shotgun (WGS) entry which is preliminary data.</text>
</comment>
<proteinExistence type="predicted"/>
<name>X1U8Z0_9ZZZZ</name>
<accession>X1U8Z0</accession>
<feature type="non-terminal residue" evidence="1">
    <location>
        <position position="141"/>
    </location>
</feature>